<evidence type="ECO:0000313" key="1">
    <source>
        <dbReference type="EMBL" id="SEC37186.1"/>
    </source>
</evidence>
<protein>
    <submittedName>
        <fullName evidence="1">Uncharacterized protein</fullName>
    </submittedName>
</protein>
<dbReference type="EMBL" id="FNTL01000004">
    <property type="protein sequence ID" value="SEC37186.1"/>
    <property type="molecule type" value="Genomic_DNA"/>
</dbReference>
<sequence>MNTHKTLLMLLLGGTAALQTLLRRPTSRRRGQGAPFHANG</sequence>
<name>A0A1H4RZ69_RHOJO</name>
<organism evidence="1 2">
    <name type="scientific">Rhodococcus jostii</name>
    <dbReference type="NCBI Taxonomy" id="132919"/>
    <lineage>
        <taxon>Bacteria</taxon>
        <taxon>Bacillati</taxon>
        <taxon>Actinomycetota</taxon>
        <taxon>Actinomycetes</taxon>
        <taxon>Mycobacteriales</taxon>
        <taxon>Nocardiaceae</taxon>
        <taxon>Rhodococcus</taxon>
    </lineage>
</organism>
<reference evidence="2" key="1">
    <citation type="submission" date="2016-10" db="EMBL/GenBank/DDBJ databases">
        <authorList>
            <person name="Varghese N."/>
        </authorList>
    </citation>
    <scope>NUCLEOTIDE SEQUENCE [LARGE SCALE GENOMIC DNA]</scope>
    <source>
        <strain evidence="2">DSM 44719</strain>
    </source>
</reference>
<accession>A0A1H4RZ69</accession>
<dbReference type="Proteomes" id="UP000183407">
    <property type="component" value="Unassembled WGS sequence"/>
</dbReference>
<proteinExistence type="predicted"/>
<dbReference type="RefSeq" id="WP_255284905.1">
    <property type="nucleotide sequence ID" value="NZ_FNTL01000004.1"/>
</dbReference>
<gene>
    <name evidence="1" type="ORF">SAMN04490220_1466</name>
</gene>
<evidence type="ECO:0000313" key="2">
    <source>
        <dbReference type="Proteomes" id="UP000183407"/>
    </source>
</evidence>
<dbReference type="AlphaFoldDB" id="A0A1H4RZ69"/>